<protein>
    <submittedName>
        <fullName evidence="1">Uncharacterized protein</fullName>
    </submittedName>
</protein>
<feature type="non-terminal residue" evidence="1">
    <location>
        <position position="1"/>
    </location>
</feature>
<dbReference type="Proteomes" id="UP001177140">
    <property type="component" value="Unassembled WGS sequence"/>
</dbReference>
<keyword evidence="2" id="KW-1185">Reference proteome</keyword>
<evidence type="ECO:0000313" key="2">
    <source>
        <dbReference type="Proteomes" id="UP001177140"/>
    </source>
</evidence>
<proteinExistence type="predicted"/>
<evidence type="ECO:0000313" key="1">
    <source>
        <dbReference type="EMBL" id="MCL7045881.1"/>
    </source>
</evidence>
<dbReference type="AlphaFoldDB" id="A0AA41VR00"/>
<dbReference type="EMBL" id="JAJJMA010274982">
    <property type="protein sequence ID" value="MCL7045881.1"/>
    <property type="molecule type" value="Genomic_DNA"/>
</dbReference>
<reference evidence="1" key="1">
    <citation type="submission" date="2022-03" db="EMBL/GenBank/DDBJ databases">
        <title>A functionally conserved STORR gene fusion in Papaver species that diverged 16.8 million years ago.</title>
        <authorList>
            <person name="Catania T."/>
        </authorList>
    </citation>
    <scope>NUCLEOTIDE SEQUENCE</scope>
    <source>
        <strain evidence="1">S-191538</strain>
    </source>
</reference>
<organism evidence="1 2">
    <name type="scientific">Papaver nudicaule</name>
    <name type="common">Iceland poppy</name>
    <dbReference type="NCBI Taxonomy" id="74823"/>
    <lineage>
        <taxon>Eukaryota</taxon>
        <taxon>Viridiplantae</taxon>
        <taxon>Streptophyta</taxon>
        <taxon>Embryophyta</taxon>
        <taxon>Tracheophyta</taxon>
        <taxon>Spermatophyta</taxon>
        <taxon>Magnoliopsida</taxon>
        <taxon>Ranunculales</taxon>
        <taxon>Papaveraceae</taxon>
        <taxon>Papaveroideae</taxon>
        <taxon>Papaver</taxon>
    </lineage>
</organism>
<sequence>MKELKACPFWDFYEPFHLKIVDGKELVKTADACRMMLARFTSLSKHGRDLECFNLSSIKDRKDLILQITPAHAAVIFGFQRIEQRPDHEMKNDKTKKETDIYDYLKNCLADDSKAKDFVRFFVLFIMVTTFFAHKGDQDLAYQYLEQTFYMNEISWPDVTHNSLMTSILDAPLKPEDVKCCVVYPLYWFAEVTHIVKKKVAGEEKSYPRFTRWNLMDVCSAVKKKLPNFDAEKDILKE</sequence>
<comment type="caution">
    <text evidence="1">The sequence shown here is derived from an EMBL/GenBank/DDBJ whole genome shotgun (WGS) entry which is preliminary data.</text>
</comment>
<gene>
    <name evidence="1" type="ORF">MKW94_022731</name>
</gene>
<name>A0AA41VR00_PAPNU</name>
<accession>A0AA41VR00</accession>